<keyword evidence="1" id="KW-0472">Membrane</keyword>
<name>A0A371F7G3_MUCPR</name>
<reference evidence="2" key="1">
    <citation type="submission" date="2018-05" db="EMBL/GenBank/DDBJ databases">
        <title>Draft genome of Mucuna pruriens seed.</title>
        <authorList>
            <person name="Nnadi N.E."/>
            <person name="Vos R."/>
            <person name="Hasami M.H."/>
            <person name="Devisetty U.K."/>
            <person name="Aguiy J.C."/>
        </authorList>
    </citation>
    <scope>NUCLEOTIDE SEQUENCE [LARGE SCALE GENOMIC DNA]</scope>
    <source>
        <strain evidence="2">JCA_2017</strain>
    </source>
</reference>
<keyword evidence="1" id="KW-1133">Transmembrane helix</keyword>
<dbReference type="Proteomes" id="UP000257109">
    <property type="component" value="Unassembled WGS sequence"/>
</dbReference>
<comment type="caution">
    <text evidence="2">The sequence shown here is derived from an EMBL/GenBank/DDBJ whole genome shotgun (WGS) entry which is preliminary data.</text>
</comment>
<sequence>MIASAKVLLILLFKGLTNKSQDLGQRCKRLSKSRKTKVQVVSMGRTMIGSTTKVALIVLVIFAITIPCLEAGIGQIDDFLKAQANEAHKVAVETYIPMDKSDQDTLLALENQSVNDIDQSLNNVENKFLRK</sequence>
<gene>
    <name evidence="2" type="ORF">CR513_46030</name>
</gene>
<organism evidence="2 3">
    <name type="scientific">Mucuna pruriens</name>
    <name type="common">Velvet bean</name>
    <name type="synonym">Dolichos pruriens</name>
    <dbReference type="NCBI Taxonomy" id="157652"/>
    <lineage>
        <taxon>Eukaryota</taxon>
        <taxon>Viridiplantae</taxon>
        <taxon>Streptophyta</taxon>
        <taxon>Embryophyta</taxon>
        <taxon>Tracheophyta</taxon>
        <taxon>Spermatophyta</taxon>
        <taxon>Magnoliopsida</taxon>
        <taxon>eudicotyledons</taxon>
        <taxon>Gunneridae</taxon>
        <taxon>Pentapetalae</taxon>
        <taxon>rosids</taxon>
        <taxon>fabids</taxon>
        <taxon>Fabales</taxon>
        <taxon>Fabaceae</taxon>
        <taxon>Papilionoideae</taxon>
        <taxon>50 kb inversion clade</taxon>
        <taxon>NPAAA clade</taxon>
        <taxon>indigoferoid/millettioid clade</taxon>
        <taxon>Phaseoleae</taxon>
        <taxon>Mucuna</taxon>
    </lineage>
</organism>
<evidence type="ECO:0000256" key="1">
    <source>
        <dbReference type="SAM" id="Phobius"/>
    </source>
</evidence>
<keyword evidence="3" id="KW-1185">Reference proteome</keyword>
<evidence type="ECO:0000313" key="2">
    <source>
        <dbReference type="EMBL" id="RDX74234.1"/>
    </source>
</evidence>
<dbReference type="OrthoDB" id="1421870at2759"/>
<protein>
    <submittedName>
        <fullName evidence="2">Uncharacterized protein</fullName>
    </submittedName>
</protein>
<feature type="non-terminal residue" evidence="2">
    <location>
        <position position="1"/>
    </location>
</feature>
<evidence type="ECO:0000313" key="3">
    <source>
        <dbReference type="Proteomes" id="UP000257109"/>
    </source>
</evidence>
<dbReference type="EMBL" id="QJKJ01010244">
    <property type="protein sequence ID" value="RDX74234.1"/>
    <property type="molecule type" value="Genomic_DNA"/>
</dbReference>
<accession>A0A371F7G3</accession>
<proteinExistence type="predicted"/>
<keyword evidence="1" id="KW-0812">Transmembrane</keyword>
<feature type="transmembrane region" description="Helical" evidence="1">
    <location>
        <begin position="48"/>
        <end position="69"/>
    </location>
</feature>
<dbReference type="AlphaFoldDB" id="A0A371F7G3"/>